<dbReference type="GeneID" id="30072870"/>
<organism evidence="1 2">
    <name type="scientific">Gibberella moniliformis (strain M3125 / FGSC 7600)</name>
    <name type="common">Maize ear and stalk rot fungus</name>
    <name type="synonym">Fusarium verticillioides</name>
    <dbReference type="NCBI Taxonomy" id="334819"/>
    <lineage>
        <taxon>Eukaryota</taxon>
        <taxon>Fungi</taxon>
        <taxon>Dikarya</taxon>
        <taxon>Ascomycota</taxon>
        <taxon>Pezizomycotina</taxon>
        <taxon>Sordariomycetes</taxon>
        <taxon>Hypocreomycetidae</taxon>
        <taxon>Hypocreales</taxon>
        <taxon>Nectriaceae</taxon>
        <taxon>Fusarium</taxon>
        <taxon>Fusarium fujikuroi species complex</taxon>
    </lineage>
</organism>
<name>W7M6E0_GIBM7</name>
<protein>
    <submittedName>
        <fullName evidence="1">Uncharacterized protein</fullName>
    </submittedName>
</protein>
<dbReference type="RefSeq" id="XP_018752762.1">
    <property type="nucleotide sequence ID" value="XM_018905222.1"/>
</dbReference>
<sequence>MTNAGLSSTKGTNLVDDRDKTYNDIAARVLVSHICTTEFADTVTSKQVYNNLREYWVNYKNLDATMFEVMTTIVSEYMSMNGGETMSGDEIEGIISCLDEGTTESIDECVEIFGDVVMNRTSLENFFNNIHQSISK</sequence>
<reference evidence="1 2" key="1">
    <citation type="journal article" date="2010" name="Nature">
        <title>Comparative genomics reveals mobile pathogenicity chromosomes in Fusarium.</title>
        <authorList>
            <person name="Ma L.J."/>
            <person name="van der Does H.C."/>
            <person name="Borkovich K.A."/>
            <person name="Coleman J.J."/>
            <person name="Daboussi M.J."/>
            <person name="Di Pietro A."/>
            <person name="Dufresne M."/>
            <person name="Freitag M."/>
            <person name="Grabherr M."/>
            <person name="Henrissat B."/>
            <person name="Houterman P.M."/>
            <person name="Kang S."/>
            <person name="Shim W.B."/>
            <person name="Woloshuk C."/>
            <person name="Xie X."/>
            <person name="Xu J.R."/>
            <person name="Antoniw J."/>
            <person name="Baker S.E."/>
            <person name="Bluhm B.H."/>
            <person name="Breakspear A."/>
            <person name="Brown D.W."/>
            <person name="Butchko R.A."/>
            <person name="Chapman S."/>
            <person name="Coulson R."/>
            <person name="Coutinho P.M."/>
            <person name="Danchin E.G."/>
            <person name="Diener A."/>
            <person name="Gale L.R."/>
            <person name="Gardiner D.M."/>
            <person name="Goff S."/>
            <person name="Hammond-Kosack K.E."/>
            <person name="Hilburn K."/>
            <person name="Hua-Van A."/>
            <person name="Jonkers W."/>
            <person name="Kazan K."/>
            <person name="Kodira C.D."/>
            <person name="Koehrsen M."/>
            <person name="Kumar L."/>
            <person name="Lee Y.H."/>
            <person name="Li L."/>
            <person name="Manners J.M."/>
            <person name="Miranda-Saavedra D."/>
            <person name="Mukherjee M."/>
            <person name="Park G."/>
            <person name="Park J."/>
            <person name="Park S.Y."/>
            <person name="Proctor R.H."/>
            <person name="Regev A."/>
            <person name="Ruiz-Roldan M.C."/>
            <person name="Sain D."/>
            <person name="Sakthikumar S."/>
            <person name="Sykes S."/>
            <person name="Schwartz D.C."/>
            <person name="Turgeon B.G."/>
            <person name="Wapinski I."/>
            <person name="Yoder O."/>
            <person name="Young S."/>
            <person name="Zeng Q."/>
            <person name="Zhou S."/>
            <person name="Galagan J."/>
            <person name="Cuomo C.A."/>
            <person name="Kistler H.C."/>
            <person name="Rep M."/>
        </authorList>
    </citation>
    <scope>NUCLEOTIDE SEQUENCE [LARGE SCALE GENOMIC DNA]</scope>
    <source>
        <strain evidence="2">M3125 / FGSC 7600</strain>
    </source>
</reference>
<evidence type="ECO:0000313" key="2">
    <source>
        <dbReference type="Proteomes" id="UP000009096"/>
    </source>
</evidence>
<accession>W7M6E0</accession>
<dbReference type="Proteomes" id="UP000009096">
    <property type="component" value="Chromosome 7"/>
</dbReference>
<dbReference type="KEGG" id="fvr:FVEG_15994"/>
<gene>
    <name evidence="1" type="ORF">FVEG_15994</name>
</gene>
<dbReference type="VEuPathDB" id="FungiDB:FVEG_15994"/>
<dbReference type="AlphaFoldDB" id="W7M6E0"/>
<proteinExistence type="predicted"/>
<dbReference type="EMBL" id="DS022249">
    <property type="protein sequence ID" value="EWG46571.1"/>
    <property type="molecule type" value="Genomic_DNA"/>
</dbReference>
<keyword evidence="2" id="KW-1185">Reference proteome</keyword>
<dbReference type="EMBL" id="CM000584">
    <property type="protein sequence ID" value="EWG46571.1"/>
    <property type="molecule type" value="Genomic_DNA"/>
</dbReference>
<evidence type="ECO:0000313" key="1">
    <source>
        <dbReference type="EMBL" id="EWG46571.1"/>
    </source>
</evidence>